<dbReference type="PANTHER" id="PTHR11079">
    <property type="entry name" value="CYTOSINE DEAMINASE FAMILY MEMBER"/>
    <property type="match status" value="1"/>
</dbReference>
<evidence type="ECO:0000256" key="6">
    <source>
        <dbReference type="HAMAP-Rule" id="MF_00972"/>
    </source>
</evidence>
<dbReference type="GO" id="GO:0008270">
    <property type="term" value="F:zinc ion binding"/>
    <property type="evidence" value="ECO:0007669"/>
    <property type="project" value="UniProtKB-UniRule"/>
</dbReference>
<dbReference type="EMBL" id="DF968182">
    <property type="protein sequence ID" value="GAP42059.1"/>
    <property type="molecule type" value="Genomic_DNA"/>
</dbReference>
<evidence type="ECO:0000256" key="5">
    <source>
        <dbReference type="ARBA" id="ARBA00048045"/>
    </source>
</evidence>
<dbReference type="Pfam" id="PF00383">
    <property type="entry name" value="dCMP_cyt_deam_1"/>
    <property type="match status" value="1"/>
</dbReference>
<dbReference type="PANTHER" id="PTHR11079:SF202">
    <property type="entry name" value="TRNA-SPECIFIC ADENOSINE DEAMINASE"/>
    <property type="match status" value="1"/>
</dbReference>
<protein>
    <recommendedName>
        <fullName evidence="6">tRNA-specific adenosine deaminase</fullName>
        <ecNumber evidence="6">3.5.4.33</ecNumber>
    </recommendedName>
</protein>
<comment type="catalytic activity">
    <reaction evidence="5 6">
        <text>adenosine(34) in tRNA + H2O + H(+) = inosine(34) in tRNA + NH4(+)</text>
        <dbReference type="Rhea" id="RHEA:43168"/>
        <dbReference type="Rhea" id="RHEA-COMP:10373"/>
        <dbReference type="Rhea" id="RHEA-COMP:10374"/>
        <dbReference type="ChEBI" id="CHEBI:15377"/>
        <dbReference type="ChEBI" id="CHEBI:15378"/>
        <dbReference type="ChEBI" id="CHEBI:28938"/>
        <dbReference type="ChEBI" id="CHEBI:74411"/>
        <dbReference type="ChEBI" id="CHEBI:82852"/>
        <dbReference type="EC" id="3.5.4.33"/>
    </reaction>
</comment>
<feature type="binding site" evidence="6">
    <location>
        <position position="87"/>
    </location>
    <ligand>
        <name>Zn(2+)</name>
        <dbReference type="ChEBI" id="CHEBI:29105"/>
        <note>catalytic</note>
    </ligand>
</feature>
<dbReference type="OrthoDB" id="9802676at2"/>
<dbReference type="InterPro" id="IPR002125">
    <property type="entry name" value="CMP_dCMP_dom"/>
</dbReference>
<dbReference type="InterPro" id="IPR016193">
    <property type="entry name" value="Cytidine_deaminase-like"/>
</dbReference>
<dbReference type="RefSeq" id="WP_062037195.1">
    <property type="nucleotide sequence ID" value="NZ_DF968182.1"/>
</dbReference>
<reference evidence="8" key="1">
    <citation type="journal article" date="2015" name="Genome Announc.">
        <title>Draft Genome Sequence of Bacteroidales Strain TBC1, a Novel Isolate from a Methanogenic Wastewater Treatment System.</title>
        <authorList>
            <person name="Tourlousse D.M."/>
            <person name="Matsuura N."/>
            <person name="Sun L."/>
            <person name="Toyonaga M."/>
            <person name="Kuroda K."/>
            <person name="Ohashi A."/>
            <person name="Cruz R."/>
            <person name="Yamaguchi T."/>
            <person name="Sekiguchi Y."/>
        </authorList>
    </citation>
    <scope>NUCLEOTIDE SEQUENCE [LARGE SCALE GENOMIC DNA]</scope>
    <source>
        <strain evidence="8">TBC1</strain>
    </source>
</reference>
<evidence type="ECO:0000256" key="2">
    <source>
        <dbReference type="ARBA" id="ARBA00022723"/>
    </source>
</evidence>
<dbReference type="GO" id="GO:0052717">
    <property type="term" value="F:tRNA-specific adenosine-34 deaminase activity"/>
    <property type="evidence" value="ECO:0007669"/>
    <property type="project" value="UniProtKB-UniRule"/>
</dbReference>
<feature type="binding site" evidence="6">
    <location>
        <position position="57"/>
    </location>
    <ligand>
        <name>Zn(2+)</name>
        <dbReference type="ChEBI" id="CHEBI:29105"/>
        <note>catalytic</note>
    </ligand>
</feature>
<keyword evidence="9" id="KW-1185">Reference proteome</keyword>
<evidence type="ECO:0000256" key="3">
    <source>
        <dbReference type="ARBA" id="ARBA00022801"/>
    </source>
</evidence>
<dbReference type="InterPro" id="IPR028883">
    <property type="entry name" value="tRNA_aden_deaminase"/>
</dbReference>
<dbReference type="GO" id="GO:0002100">
    <property type="term" value="P:tRNA wobble adenosine to inosine editing"/>
    <property type="evidence" value="ECO:0007669"/>
    <property type="project" value="UniProtKB-UniRule"/>
</dbReference>
<proteinExistence type="inferred from homology"/>
<gene>
    <name evidence="6" type="primary">tadA</name>
    <name evidence="8" type="ORF">TBC1_11187</name>
</gene>
<evidence type="ECO:0000313" key="9">
    <source>
        <dbReference type="Proteomes" id="UP000053091"/>
    </source>
</evidence>
<comment type="cofactor">
    <cofactor evidence="6">
        <name>Zn(2+)</name>
        <dbReference type="ChEBI" id="CHEBI:29105"/>
    </cofactor>
    <text evidence="6">Binds 1 zinc ion per subunit.</text>
</comment>
<dbReference type="Proteomes" id="UP000053091">
    <property type="component" value="Unassembled WGS sequence"/>
</dbReference>
<comment type="subunit">
    <text evidence="6">Homodimer.</text>
</comment>
<keyword evidence="2 6" id="KW-0479">Metal-binding</keyword>
<dbReference type="AlphaFoldDB" id="A0A0S7BU19"/>
<accession>A0A0S7BU19</accession>
<comment type="similarity">
    <text evidence="6">Belongs to the cytidine and deoxycytidylate deaminase family.</text>
</comment>
<dbReference type="EC" id="3.5.4.33" evidence="6"/>
<feature type="domain" description="CMP/dCMP-type deaminase" evidence="7">
    <location>
        <begin position="6"/>
        <end position="116"/>
    </location>
</feature>
<feature type="binding site" evidence="6">
    <location>
        <position position="90"/>
    </location>
    <ligand>
        <name>Zn(2+)</name>
        <dbReference type="ChEBI" id="CHEBI:29105"/>
        <note>catalytic</note>
    </ligand>
</feature>
<organism evidence="8">
    <name type="scientific">Lentimicrobium saccharophilum</name>
    <dbReference type="NCBI Taxonomy" id="1678841"/>
    <lineage>
        <taxon>Bacteria</taxon>
        <taxon>Pseudomonadati</taxon>
        <taxon>Bacteroidota</taxon>
        <taxon>Bacteroidia</taxon>
        <taxon>Bacteroidales</taxon>
        <taxon>Lentimicrobiaceae</taxon>
        <taxon>Lentimicrobium</taxon>
    </lineage>
</organism>
<evidence type="ECO:0000256" key="1">
    <source>
        <dbReference type="ARBA" id="ARBA00022694"/>
    </source>
</evidence>
<dbReference type="PATRIC" id="fig|1678841.3.peg.223"/>
<feature type="active site" description="Proton donor" evidence="6">
    <location>
        <position position="59"/>
    </location>
</feature>
<comment type="function">
    <text evidence="6">Catalyzes the deamination of adenosine to inosine at the wobble position 34 of tRNA(Arg2).</text>
</comment>
<dbReference type="PROSITE" id="PS51747">
    <property type="entry name" value="CYT_DCMP_DEAMINASES_2"/>
    <property type="match status" value="1"/>
</dbReference>
<evidence type="ECO:0000259" key="7">
    <source>
        <dbReference type="PROSITE" id="PS51747"/>
    </source>
</evidence>
<keyword evidence="4 6" id="KW-0862">Zinc</keyword>
<evidence type="ECO:0000256" key="4">
    <source>
        <dbReference type="ARBA" id="ARBA00022833"/>
    </source>
</evidence>
<keyword evidence="3 6" id="KW-0378">Hydrolase</keyword>
<dbReference type="Gene3D" id="3.40.140.10">
    <property type="entry name" value="Cytidine Deaminase, domain 2"/>
    <property type="match status" value="1"/>
</dbReference>
<dbReference type="HAMAP" id="MF_00972">
    <property type="entry name" value="tRNA_aden_deaminase"/>
    <property type="match status" value="1"/>
</dbReference>
<name>A0A0S7BU19_9BACT</name>
<sequence>MIDLVKTDEHFMREALQEAKKAGERDEVPVGAVIVSHGRIIARGHNLAETLNDATAHAEMQAFTAAANHIGGKYLNDCTLYVTLEPCPMCAAASLWVQLGEIVYGTSDPKRGYTTLHANLLHPKTKVRSGILAAECSEIITSFFKKKR</sequence>
<dbReference type="CDD" id="cd01285">
    <property type="entry name" value="nucleoside_deaminase"/>
    <property type="match status" value="1"/>
</dbReference>
<evidence type="ECO:0000313" key="8">
    <source>
        <dbReference type="EMBL" id="GAP42059.1"/>
    </source>
</evidence>
<dbReference type="STRING" id="1678841.TBC1_11187"/>
<dbReference type="SUPFAM" id="SSF53927">
    <property type="entry name" value="Cytidine deaminase-like"/>
    <property type="match status" value="1"/>
</dbReference>
<keyword evidence="1 6" id="KW-0819">tRNA processing</keyword>